<evidence type="ECO:0000313" key="3">
    <source>
        <dbReference type="Proteomes" id="UP001221686"/>
    </source>
</evidence>
<feature type="region of interest" description="Disordered" evidence="1">
    <location>
        <begin position="836"/>
        <end position="857"/>
    </location>
</feature>
<evidence type="ECO:0000256" key="1">
    <source>
        <dbReference type="SAM" id="MobiDB-lite"/>
    </source>
</evidence>
<keyword evidence="3" id="KW-1185">Reference proteome</keyword>
<dbReference type="Gene3D" id="2.60.120.200">
    <property type="match status" value="2"/>
</dbReference>
<dbReference type="SUPFAM" id="SSF49899">
    <property type="entry name" value="Concanavalin A-like lectins/glucanases"/>
    <property type="match status" value="2"/>
</dbReference>
<accession>A0ABT5E6G2</accession>
<evidence type="ECO:0000313" key="2">
    <source>
        <dbReference type="EMBL" id="MDC0720513.1"/>
    </source>
</evidence>
<comment type="caution">
    <text evidence="2">The sequence shown here is derived from an EMBL/GenBank/DDBJ whole genome shotgun (WGS) entry which is preliminary data.</text>
</comment>
<name>A0ABT5E6G2_9BACT</name>
<organism evidence="2 3">
    <name type="scientific">Nannocystis bainbridge</name>
    <dbReference type="NCBI Taxonomy" id="2995303"/>
    <lineage>
        <taxon>Bacteria</taxon>
        <taxon>Pseudomonadati</taxon>
        <taxon>Myxococcota</taxon>
        <taxon>Polyangia</taxon>
        <taxon>Nannocystales</taxon>
        <taxon>Nannocystaceae</taxon>
        <taxon>Nannocystis</taxon>
    </lineage>
</organism>
<reference evidence="2 3" key="1">
    <citation type="submission" date="2022-11" db="EMBL/GenBank/DDBJ databases">
        <title>Minimal conservation of predation-associated metabolite biosynthetic gene clusters underscores biosynthetic potential of Myxococcota including descriptions for ten novel species: Archangium lansinium sp. nov., Myxococcus landrumus sp. nov., Nannocystis bai.</title>
        <authorList>
            <person name="Ahearne A."/>
            <person name="Stevens C."/>
            <person name="Dowd S."/>
        </authorList>
    </citation>
    <scope>NUCLEOTIDE SEQUENCE [LARGE SCALE GENOMIC DNA]</scope>
    <source>
        <strain evidence="2 3">BB15-2</strain>
    </source>
</reference>
<dbReference type="RefSeq" id="WP_272089022.1">
    <property type="nucleotide sequence ID" value="NZ_JAQNDL010000003.1"/>
</dbReference>
<dbReference type="Pfam" id="PF13385">
    <property type="entry name" value="Laminin_G_3"/>
    <property type="match status" value="2"/>
</dbReference>
<proteinExistence type="predicted"/>
<dbReference type="InterPro" id="IPR013320">
    <property type="entry name" value="ConA-like_dom_sf"/>
</dbReference>
<sequence>MKVMDVAAKGYIDIPGVSAAEAGAGFSIQMWVRPTGKGGQVWYWGEGGPLLVMTANGALELRVGVLKLVAPGAMTAGRWTHVAVEFAADGTAAIFVDGPRAAVGTLPKLTATPSIRLADPGSPGFTLADVRLLARVRTAEERAPGAAPQGPLAHYAGLLEGAAVRDAGPLQRHGQLVGAGQTSESAELDALRSASPGALVWDEKGDHAELPAVTADFTGGIAVEAWVRPRKDRPGMSLLALGGPEHFQVSLEPEKGLVRVDFVAKVGSSRIEVPGAVRGDEWQHLCVSVDGGGMCRVFVDGRVVHEQQAAPLAAAREGGRRGGAIGKDFLGELAELRVWQGGRSLEEVRALRLRRARGDEPQLVLCYHFDTLAEGLAIDAAPRRLHARPRGRLTQGDGEGLPLRALHDARRVHVRAAGKLLLDELPVSLFPNKTIDVGFGIGEIDLKVPTAGEYGTVKGSLVRCAVYEVAIEPRGAGGSKLAGEVEVRVDAPVTVVRSDGGKLRIEAWKPDVTMRVRVSDGGRARVRVLAAKSLDCPTLRIRAAGMDADCWTIVRPADAAQQQLARLSVAALKQPPPGKSPVLKSSMGKDASEAVTQFMRDAAGALPTGAPASIQTGQKVSWNEVWGVVEEAGAAVGSAVVDLGGDVAKLTISAAEDAAKLANKAAGAAVRAGEQAIRSCILDARDLAIDGTKTTWGAVMVVGERVVDGSKQMFRTIVAGALEVAGAIEAFLQRIGAALRDFIEFLAMLFNWDKFLAKSDELYELAKQQFAKVGGYAEQIRDIPALLDELVARPVRSGLSGNSLGRAFGVGGFEMPDFDELKWLVDVIEEAFTGSGPKLADDPKGKQGPTQLDETTTAAEREATTAALPKALLEGRDVLATPMDALLDLPPKMWAAGRSVTTETAGWIADRTADLGGMARSTLTSRLTVPYLTEVIEVAILRGRKLDMLRLIALVGAVPAVLTGGGHKSTGSQQKSTRSQAEEAIRWTQFGISLVNSALFIARSASEWSGDFVSVWTFSAIGGATSVVAAAFDIGAAAAFEDAETRWFGVTHGVLALCGGLWMVGSTAWAISWPEGVAVIAAIDAVVEVVIGSGELATAIVVFAQGELAGDEFWAQIGFRMANWSLRGLYRLLDGVDNSRIQAANALTTSCAVAILACDLTEMGYGLADTAMG</sequence>
<protein>
    <submittedName>
        <fullName evidence="2">LamG domain-containing protein</fullName>
    </submittedName>
</protein>
<gene>
    <name evidence="2" type="ORF">POL25_26660</name>
</gene>
<dbReference type="Proteomes" id="UP001221686">
    <property type="component" value="Unassembled WGS sequence"/>
</dbReference>
<dbReference type="EMBL" id="JAQNDL010000003">
    <property type="protein sequence ID" value="MDC0720513.1"/>
    <property type="molecule type" value="Genomic_DNA"/>
</dbReference>